<evidence type="ECO:0000313" key="2">
    <source>
        <dbReference type="WBParaSite" id="mrna-Wban_08941"/>
    </source>
</evidence>
<sequence length="33" mass="4028">MDDMQKEIWREMVSKMNYALSDDCIKEIQLEMC</sequence>
<dbReference type="AlphaFoldDB" id="A0AAF5RX53"/>
<accession>A0AAF5RX53</accession>
<reference evidence="2" key="3">
    <citation type="submission" date="2024-02" db="UniProtKB">
        <authorList>
            <consortium name="WormBaseParasite"/>
        </authorList>
    </citation>
    <scope>IDENTIFICATION</scope>
    <source>
        <strain evidence="2">pt0022</strain>
    </source>
</reference>
<evidence type="ECO:0000313" key="1">
    <source>
        <dbReference type="Proteomes" id="UP000093561"/>
    </source>
</evidence>
<protein>
    <submittedName>
        <fullName evidence="2">Uncharacterized protein</fullName>
    </submittedName>
</protein>
<dbReference type="Proteomes" id="UP000093561">
    <property type="component" value="Unassembled WGS sequence"/>
</dbReference>
<reference evidence="1" key="2">
    <citation type="journal article" date="2016" name="Mol. Ecol.">
        <title>Population genomics of the filarial nematode parasite Wuchereria bancrofti from mosquitoes.</title>
        <authorList>
            <person name="Small S.T."/>
            <person name="Reimer L.J."/>
            <person name="Tisch D.J."/>
            <person name="King C.L."/>
            <person name="Christensen B.M."/>
            <person name="Siba P.M."/>
            <person name="Kazura J.W."/>
            <person name="Serre D."/>
            <person name="Zimmerman P.A."/>
        </authorList>
    </citation>
    <scope>NUCLEOTIDE SEQUENCE</scope>
    <source>
        <strain evidence="1">pt0022</strain>
    </source>
</reference>
<organism evidence="1 2">
    <name type="scientific">Wuchereria bancrofti</name>
    <dbReference type="NCBI Taxonomy" id="6293"/>
    <lineage>
        <taxon>Eukaryota</taxon>
        <taxon>Metazoa</taxon>
        <taxon>Ecdysozoa</taxon>
        <taxon>Nematoda</taxon>
        <taxon>Chromadorea</taxon>
        <taxon>Rhabditida</taxon>
        <taxon>Spirurina</taxon>
        <taxon>Spiruromorpha</taxon>
        <taxon>Filarioidea</taxon>
        <taxon>Onchocercidae</taxon>
        <taxon>Wuchereria</taxon>
    </lineage>
</organism>
<dbReference type="WBParaSite" id="mrna-Wban_08941">
    <property type="protein sequence ID" value="mrna-Wban_08941"/>
    <property type="gene ID" value="Wban_08941"/>
</dbReference>
<name>A0AAF5RX53_WUCBA</name>
<proteinExistence type="predicted"/>
<reference evidence="1" key="1">
    <citation type="submission" date="2015-03" db="EMBL/GenBank/DDBJ databases">
        <title>Wuchereria bancrofti Genome Sequencing Papua New Guinea Strain.</title>
        <authorList>
            <person name="Small S.T."/>
            <person name="Serre D."/>
            <person name="Zimmerman P.A."/>
        </authorList>
    </citation>
    <scope>NUCLEOTIDE SEQUENCE [LARGE SCALE GENOMIC DNA]</scope>
    <source>
        <strain evidence="1">pt0022</strain>
    </source>
</reference>